<dbReference type="Proteomes" id="UP000238649">
    <property type="component" value="Unassembled WGS sequence"/>
</dbReference>
<comment type="caution">
    <text evidence="3">The sequence shown here is derived from an EMBL/GenBank/DDBJ whole genome shotgun (WGS) entry which is preliminary data.</text>
</comment>
<dbReference type="Pfam" id="PF04324">
    <property type="entry name" value="Fer2_BFD"/>
    <property type="match status" value="1"/>
</dbReference>
<evidence type="ECO:0000313" key="5">
    <source>
        <dbReference type="Proteomes" id="UP000239151"/>
    </source>
</evidence>
<dbReference type="Gene3D" id="1.10.10.1100">
    <property type="entry name" value="BFD-like [2Fe-2S]-binding domain"/>
    <property type="match status" value="1"/>
</dbReference>
<evidence type="ECO:0000313" key="4">
    <source>
        <dbReference type="Proteomes" id="UP000238649"/>
    </source>
</evidence>
<dbReference type="Proteomes" id="UP000239151">
    <property type="component" value="Unassembled WGS sequence"/>
</dbReference>
<dbReference type="OrthoDB" id="5347051at2"/>
<dbReference type="InterPro" id="IPR041854">
    <property type="entry name" value="BFD-like_2Fe2S-bd_dom_sf"/>
</dbReference>
<accession>A0A2S9TCN8</accession>
<sequence length="76" mass="8527">MARNFPHSFIVCDCKQVSLGELIYAIKEKNAKTLDDLEDLTDAGSSCGCCKSSETDIGEQKMELHLDEILKKFNKE</sequence>
<dbReference type="EMBL" id="NXGI01000017">
    <property type="protein sequence ID" value="PRM96606.1"/>
    <property type="molecule type" value="Genomic_DNA"/>
</dbReference>
<proteinExistence type="predicted"/>
<evidence type="ECO:0000313" key="2">
    <source>
        <dbReference type="EMBL" id="PRM90775.1"/>
    </source>
</evidence>
<dbReference type="InterPro" id="IPR007419">
    <property type="entry name" value="BFD-like_2Fe2S-bd_dom"/>
</dbReference>
<gene>
    <name evidence="3" type="ORF">CJ670_07535</name>
    <name evidence="2" type="ORF">CJ671_00095</name>
</gene>
<reference evidence="4 5" key="1">
    <citation type="submission" date="2017-09" db="EMBL/GenBank/DDBJ databases">
        <title>Reassesment of A. cryaerophilus.</title>
        <authorList>
            <person name="Perez-Cataluna A."/>
            <person name="Collado L."/>
            <person name="Salgado O."/>
            <person name="Lefinanco V."/>
            <person name="Figueras M.J."/>
        </authorList>
    </citation>
    <scope>NUCLEOTIDE SEQUENCE [LARGE SCALE GENOMIC DNA]</scope>
    <source>
        <strain evidence="3 5">LMG 9065</strain>
        <strain evidence="2 4">LMG 9871</strain>
    </source>
</reference>
<dbReference type="AlphaFoldDB" id="A0A2S9TCN8"/>
<protein>
    <submittedName>
        <fullName evidence="3">(2Fe-2S)-binding protein</fullName>
    </submittedName>
</protein>
<feature type="domain" description="BFD-like [2Fe-2S]-binding" evidence="1">
    <location>
        <begin position="10"/>
        <end position="52"/>
    </location>
</feature>
<evidence type="ECO:0000313" key="3">
    <source>
        <dbReference type="EMBL" id="PRM96606.1"/>
    </source>
</evidence>
<evidence type="ECO:0000259" key="1">
    <source>
        <dbReference type="Pfam" id="PF04324"/>
    </source>
</evidence>
<name>A0A2S9TCN8_9BACT</name>
<dbReference type="EMBL" id="NXGH01000001">
    <property type="protein sequence ID" value="PRM90775.1"/>
    <property type="molecule type" value="Genomic_DNA"/>
</dbReference>
<organism evidence="3 5">
    <name type="scientific">Aliarcobacter cryaerophilus</name>
    <dbReference type="NCBI Taxonomy" id="28198"/>
    <lineage>
        <taxon>Bacteria</taxon>
        <taxon>Pseudomonadati</taxon>
        <taxon>Campylobacterota</taxon>
        <taxon>Epsilonproteobacteria</taxon>
        <taxon>Campylobacterales</taxon>
        <taxon>Arcobacteraceae</taxon>
        <taxon>Aliarcobacter</taxon>
    </lineage>
</organism>
<dbReference type="RefSeq" id="WP_105910706.1">
    <property type="nucleotide sequence ID" value="NZ_NXGH01000001.1"/>
</dbReference>